<gene>
    <name evidence="2" type="ORF">EHS24_001295</name>
</gene>
<dbReference type="EMBL" id="RSCE01000010">
    <property type="protein sequence ID" value="RSH79255.1"/>
    <property type="molecule type" value="Genomic_DNA"/>
</dbReference>
<dbReference type="RefSeq" id="XP_028474402.1">
    <property type="nucleotide sequence ID" value="XM_028617095.1"/>
</dbReference>
<organism evidence="2 3">
    <name type="scientific">Apiotrichum porosum</name>
    <dbReference type="NCBI Taxonomy" id="105984"/>
    <lineage>
        <taxon>Eukaryota</taxon>
        <taxon>Fungi</taxon>
        <taxon>Dikarya</taxon>
        <taxon>Basidiomycota</taxon>
        <taxon>Agaricomycotina</taxon>
        <taxon>Tremellomycetes</taxon>
        <taxon>Trichosporonales</taxon>
        <taxon>Trichosporonaceae</taxon>
        <taxon>Apiotrichum</taxon>
    </lineage>
</organism>
<dbReference type="GeneID" id="39585838"/>
<proteinExistence type="predicted"/>
<reference evidence="2 3" key="1">
    <citation type="submission" date="2018-11" db="EMBL/GenBank/DDBJ databases">
        <title>Genome sequence of Apiotrichum porosum DSM 27194.</title>
        <authorList>
            <person name="Aliyu H."/>
            <person name="Gorte O."/>
            <person name="Ochsenreither K."/>
        </authorList>
    </citation>
    <scope>NUCLEOTIDE SEQUENCE [LARGE SCALE GENOMIC DNA]</scope>
    <source>
        <strain evidence="2 3">DSM 27194</strain>
    </source>
</reference>
<name>A0A427XK31_9TREE</name>
<dbReference type="OrthoDB" id="10688251at2759"/>
<feature type="region of interest" description="Disordered" evidence="1">
    <location>
        <begin position="962"/>
        <end position="1096"/>
    </location>
</feature>
<dbReference type="Proteomes" id="UP000279236">
    <property type="component" value="Unassembled WGS sequence"/>
</dbReference>
<feature type="compositionally biased region" description="Polar residues" evidence="1">
    <location>
        <begin position="978"/>
        <end position="1000"/>
    </location>
</feature>
<comment type="caution">
    <text evidence="2">The sequence shown here is derived from an EMBL/GenBank/DDBJ whole genome shotgun (WGS) entry which is preliminary data.</text>
</comment>
<keyword evidence="3" id="KW-1185">Reference proteome</keyword>
<evidence type="ECO:0000313" key="2">
    <source>
        <dbReference type="EMBL" id="RSH79255.1"/>
    </source>
</evidence>
<feature type="compositionally biased region" description="Pro residues" evidence="1">
    <location>
        <begin position="1044"/>
        <end position="1055"/>
    </location>
</feature>
<accession>A0A427XK31</accession>
<sequence length="1096" mass="120671">MQYRNILPDGSIAEGDKAGEKMIVRWQLYDRTRLKAAKEALESQEVDRLVTFINKMRRVAGEHDLLAGELDAVAELFTLALDPLGAPIPSAFERVATIDTGDKTDTTSPKNGMSSRERSKVEYIVEYYIRQTAFEPSELLGILTEACRLFSAVTPHLKVMIRDLEQHIKHKTETVWLRYAGTTGNDPAQRATSDLNSARHLWSNVMSLVEGKTVEVWRWTLPITESITSYEHRARMELQAIERALIASMYPRCLNSAPGGSRAIPDLSRLPPGTPLPPGDHDPGLDEINVKITQLIVDMAAQWESGGATKIHPQALETVVQAAKVRRTDGGHVVLCRVAKDITHEAFHYRRDGLDYHGRLAGPGPALGVLLKLHAHAAPTADTLSWEEIVSILGPFIDLWSVCLEHKDIISAVGWLWEYLRIVRPLVVDVQSAKVSNLLLTNVFAHVQRNSAGGWTCPPIEDDDWEDIYPERWMFCVGEIILINIDEDTFALAVMSSHTGRNKYNPVINEKLVLLQGTTDAICQQLVIEVTHWAQANPHGRPTPDEFMEMRQSVLDKNLDPVKLRDAQQQELHVDIFWLNQRRQLGSTTRGTRTALAPAAVSQKLRAMALAAKATRMLGFGPKSSPARLEQCESFLVADKKVRARGVTVKMHRSYRPDHAKTDEEFRACHKGGDDHATRNMTKEELDGHIERCFGANLKMRRSLETAYFPQSVTSETAVNVKATEKTVGTKLTLLDCSKCGRSSIGKAMWTHQCPDVQDALKFRPESAFDMLDVDEAKVVEWGLEVVMTGDVWARLRAGGDLHHHGFAAVIGDTNLDVPVIVAPGSTGRWVMINCLARLFQATAGRLPHLDSIELDKKGISALVKAMEQGKPLESFECTHEAGGGRFEPVGRGGQTIVRKKKSIPSGQVVSAFSELPVQWKWGLLNAYFMHGDEEMTIELFMFATSPAPAPTTILDADASTALSSTNPTTAGKRGRGSASTETGTQLKKTRTAGPTTQPAASPRVALPRPPLQVPPASTPGAHAPPRPVDSGLVPRHFPNPQTVLPPRPGDPPPRAFWAYSNVRPKNHRRPALPASPSASASSTARPKPGATPVPK</sequence>
<dbReference type="STRING" id="105984.A0A427XK31"/>
<dbReference type="AlphaFoldDB" id="A0A427XK31"/>
<evidence type="ECO:0000256" key="1">
    <source>
        <dbReference type="SAM" id="MobiDB-lite"/>
    </source>
</evidence>
<feature type="compositionally biased region" description="Pro residues" evidence="1">
    <location>
        <begin position="1008"/>
        <end position="1028"/>
    </location>
</feature>
<evidence type="ECO:0000313" key="3">
    <source>
        <dbReference type="Proteomes" id="UP000279236"/>
    </source>
</evidence>
<feature type="compositionally biased region" description="Low complexity" evidence="1">
    <location>
        <begin position="1072"/>
        <end position="1089"/>
    </location>
</feature>
<protein>
    <submittedName>
        <fullName evidence="2">Uncharacterized protein</fullName>
    </submittedName>
</protein>